<dbReference type="Pfam" id="PF13400">
    <property type="entry name" value="Tad"/>
    <property type="match status" value="1"/>
</dbReference>
<dbReference type="InterPro" id="IPR028087">
    <property type="entry name" value="Tad_N"/>
</dbReference>
<dbReference type="RefSeq" id="WP_317994628.1">
    <property type="nucleotide sequence ID" value="NZ_AP025523.1"/>
</dbReference>
<evidence type="ECO:0000313" key="4">
    <source>
        <dbReference type="Proteomes" id="UP001317532"/>
    </source>
</evidence>
<dbReference type="Proteomes" id="UP001317532">
    <property type="component" value="Chromosome"/>
</dbReference>
<accession>A0AAN1XX77</accession>
<name>A0AAN1XX77_UNVUL</name>
<evidence type="ECO:0000256" key="1">
    <source>
        <dbReference type="SAM" id="Phobius"/>
    </source>
</evidence>
<proteinExistence type="predicted"/>
<keyword evidence="1" id="KW-0812">Transmembrane</keyword>
<protein>
    <recommendedName>
        <fullName evidence="2">Putative Flp pilus-assembly TadG-like N-terminal domain-containing protein</fullName>
    </recommendedName>
</protein>
<dbReference type="EMBL" id="AP025523">
    <property type="protein sequence ID" value="BDE07009.1"/>
    <property type="molecule type" value="Genomic_DNA"/>
</dbReference>
<gene>
    <name evidence="3" type="ORF">WPS_22850</name>
</gene>
<dbReference type="AlphaFoldDB" id="A0AAN1XX77"/>
<keyword evidence="1" id="KW-1133">Transmembrane helix</keyword>
<feature type="domain" description="Putative Flp pilus-assembly TadG-like N-terminal" evidence="2">
    <location>
        <begin position="17"/>
        <end position="63"/>
    </location>
</feature>
<reference evidence="3 4" key="1">
    <citation type="journal article" date="2022" name="ISME Commun">
        <title>Vulcanimicrobium alpinus gen. nov. sp. nov., the first cultivated representative of the candidate phylum 'Eremiobacterota', is a metabolically versatile aerobic anoxygenic phototroph.</title>
        <authorList>
            <person name="Yabe S."/>
            <person name="Muto K."/>
            <person name="Abe K."/>
            <person name="Yokota A."/>
            <person name="Staudigel H."/>
            <person name="Tebo B.M."/>
        </authorList>
    </citation>
    <scope>NUCLEOTIDE SEQUENCE [LARGE SCALE GENOMIC DNA]</scope>
    <source>
        <strain evidence="3 4">WC8-2</strain>
    </source>
</reference>
<evidence type="ECO:0000259" key="2">
    <source>
        <dbReference type="Pfam" id="PF13400"/>
    </source>
</evidence>
<sequence length="431" mass="43505">MATVSIRKRTTRPGERGQILPIFALLLVVLCGFAALAVDVGYWRYQQRLEQSAADSAAIAAAAEVAYTTSTSNATDKANVQTAGTNDATTNGYTSGTANTTVTVNWPPATGPNAGNGQSVEVTVARVMPAFFLGAIMPSGFAQTVQARAVAKRLDTGGGCIYVMKGSISGDLTLHGGGRGGITTVPLCGVIVNGNMTVTGQANIDASFISYVGNGPGGGSYPHAQPQKGLPTSDPCARIAGCAYLATLSTTNPGLFSAPCQDVGGVLPPNPLPPGHYCGTATHVPYSQSPIILAGGLYIMDNGMFRSLIVSTVTGSGATIYNNCTSTVCADTTLSGGNVLNTIVAPTSGPSAGVAYYQPPSLVNAITVNGAAGTITDMGGVYAPNGTFTFNGQLPSIAFLVAGDIIMNGGGLAAGSSLYNNTSALNAVLVE</sequence>
<evidence type="ECO:0000313" key="3">
    <source>
        <dbReference type="EMBL" id="BDE07009.1"/>
    </source>
</evidence>
<keyword evidence="1" id="KW-0472">Membrane</keyword>
<organism evidence="3 4">
    <name type="scientific">Vulcanimicrobium alpinum</name>
    <dbReference type="NCBI Taxonomy" id="3016050"/>
    <lineage>
        <taxon>Bacteria</taxon>
        <taxon>Bacillati</taxon>
        <taxon>Vulcanimicrobiota</taxon>
        <taxon>Vulcanimicrobiia</taxon>
        <taxon>Vulcanimicrobiales</taxon>
        <taxon>Vulcanimicrobiaceae</taxon>
        <taxon>Vulcanimicrobium</taxon>
    </lineage>
</organism>
<dbReference type="KEGG" id="vab:WPS_22850"/>
<keyword evidence="4" id="KW-1185">Reference proteome</keyword>
<feature type="transmembrane region" description="Helical" evidence="1">
    <location>
        <begin position="20"/>
        <end position="43"/>
    </location>
</feature>